<organism evidence="2 3">
    <name type="scientific">Cladonia borealis</name>
    <dbReference type="NCBI Taxonomy" id="184061"/>
    <lineage>
        <taxon>Eukaryota</taxon>
        <taxon>Fungi</taxon>
        <taxon>Dikarya</taxon>
        <taxon>Ascomycota</taxon>
        <taxon>Pezizomycotina</taxon>
        <taxon>Lecanoromycetes</taxon>
        <taxon>OSLEUM clade</taxon>
        <taxon>Lecanoromycetidae</taxon>
        <taxon>Lecanorales</taxon>
        <taxon>Lecanorineae</taxon>
        <taxon>Cladoniaceae</taxon>
        <taxon>Cladonia</taxon>
    </lineage>
</organism>
<proteinExistence type="predicted"/>
<accession>A0AA39V2P7</accession>
<gene>
    <name evidence="2" type="ORF">JMJ35_003425</name>
</gene>
<keyword evidence="1" id="KW-0472">Membrane</keyword>
<keyword evidence="3" id="KW-1185">Reference proteome</keyword>
<evidence type="ECO:0000313" key="3">
    <source>
        <dbReference type="Proteomes" id="UP001166286"/>
    </source>
</evidence>
<keyword evidence="1" id="KW-1133">Transmembrane helix</keyword>
<dbReference type="Proteomes" id="UP001166286">
    <property type="component" value="Unassembled WGS sequence"/>
</dbReference>
<dbReference type="AlphaFoldDB" id="A0AA39V2P7"/>
<sequence length="398" mass="45595">MATGAYPAGPYPLKRVRDQQMHKLGQVLWSWPICDDCRKNQHCITEKCPFPRAIRLMRYFEHYKALTASYEPDIRPGETPALRTHDDLFDVLKQLKLMPDMPRAQLTGLVFQKRAQEQAPPTADKERALDLAVKIMVMVNCSARREPSGQLEHGPHQIPWASDVAFGQYITNIFPITDNPSLNDDEAKASTDIKSFLTARKLKKRIGLRFQPTDNLGRHLKLDRKTNTIEIYHHTAFLKEHLRLTKDCPQTMSVVQSLRLGALPRQLALECLDSIQKILFPLWDPKSRALLQTLVSKSSFDPDCLRFESASIRNDEEKEIAYHYFGANLADIFEELENPTPRGWLQPWLERKSGARYLMLATLIGVIFAVVLGMATLAVNSYQAWISYQQWQHPTASK</sequence>
<dbReference type="EMBL" id="JAFEKC020000006">
    <property type="protein sequence ID" value="KAK0513703.1"/>
    <property type="molecule type" value="Genomic_DNA"/>
</dbReference>
<reference evidence="2" key="1">
    <citation type="submission" date="2023-03" db="EMBL/GenBank/DDBJ databases">
        <title>Complete genome of Cladonia borealis.</title>
        <authorList>
            <person name="Park H."/>
        </authorList>
    </citation>
    <scope>NUCLEOTIDE SEQUENCE</scope>
    <source>
        <strain evidence="2">ANT050790</strain>
    </source>
</reference>
<evidence type="ECO:0000256" key="1">
    <source>
        <dbReference type="SAM" id="Phobius"/>
    </source>
</evidence>
<comment type="caution">
    <text evidence="2">The sequence shown here is derived from an EMBL/GenBank/DDBJ whole genome shotgun (WGS) entry which is preliminary data.</text>
</comment>
<protein>
    <submittedName>
        <fullName evidence="2">Uncharacterized protein</fullName>
    </submittedName>
</protein>
<evidence type="ECO:0000313" key="2">
    <source>
        <dbReference type="EMBL" id="KAK0513703.1"/>
    </source>
</evidence>
<feature type="transmembrane region" description="Helical" evidence="1">
    <location>
        <begin position="357"/>
        <end position="379"/>
    </location>
</feature>
<keyword evidence="1" id="KW-0812">Transmembrane</keyword>
<name>A0AA39V2P7_9LECA</name>